<dbReference type="HOGENOM" id="CLU_049311_4_2_9"/>
<sequence length="224" mass="25296">MGNQHLLVVLPHPDDEAFGVAGTILSHKEAGHDVTYICLTLGEMGRNMGNPLIANRESLFEVRKTELEEACRLLGIEDLRRFGMRDKTVEFADQDALVERIFDVIEEVRPSTIISFYPGFAVHPDHDATGLATALAVKKLPAEERPVFWAIAFKEGCEAIIGEPDIERDVRPFADRKLDVIAAHKSQTAGVIDVLKEQYKEESDDDIVRRMTTERFWTLDVDQY</sequence>
<dbReference type="InterPro" id="IPR003737">
    <property type="entry name" value="GlcNAc_PI_deacetylase-related"/>
</dbReference>
<dbReference type="Pfam" id="PF02585">
    <property type="entry name" value="PIG-L"/>
    <property type="match status" value="1"/>
</dbReference>
<comment type="cofactor">
    <cofactor evidence="1">
        <name>Zn(2+)</name>
        <dbReference type="ChEBI" id="CHEBI:29105"/>
    </cofactor>
</comment>
<dbReference type="InterPro" id="IPR023841">
    <property type="entry name" value="BshB2"/>
</dbReference>
<gene>
    <name evidence="2" type="ordered locus">Bsel_3243</name>
</gene>
<dbReference type="InterPro" id="IPR024078">
    <property type="entry name" value="LmbE-like_dom_sf"/>
</dbReference>
<dbReference type="RefSeq" id="WP_013174129.1">
    <property type="nucleotide sequence ID" value="NC_014219.1"/>
</dbReference>
<dbReference type="OrthoDB" id="9790023at2"/>
<dbReference type="PANTHER" id="PTHR12993">
    <property type="entry name" value="N-ACETYLGLUCOSAMINYL-PHOSPHATIDYLINOSITOL DE-N-ACETYLASE-RELATED"/>
    <property type="match status" value="1"/>
</dbReference>
<dbReference type="EMBL" id="CP001791">
    <property type="protein sequence ID" value="ADI00725.1"/>
    <property type="molecule type" value="Genomic_DNA"/>
</dbReference>
<dbReference type="KEGG" id="bse:Bsel_3243"/>
<dbReference type="Proteomes" id="UP000000271">
    <property type="component" value="Chromosome"/>
</dbReference>
<name>D6Y1D8_BACIE</name>
<accession>D6Y1D8</accession>
<keyword evidence="3" id="KW-1185">Reference proteome</keyword>
<organism evidence="2 3">
    <name type="scientific">Bacillus selenitireducens (strain ATCC 700615 / DSM 15326 / MLS10)</name>
    <dbReference type="NCBI Taxonomy" id="439292"/>
    <lineage>
        <taxon>Bacteria</taxon>
        <taxon>Bacillati</taxon>
        <taxon>Bacillota</taxon>
        <taxon>Bacilli</taxon>
        <taxon>Bacillales</taxon>
        <taxon>Bacillaceae</taxon>
        <taxon>Salisediminibacterium</taxon>
    </lineage>
</organism>
<evidence type="ECO:0000313" key="3">
    <source>
        <dbReference type="Proteomes" id="UP000000271"/>
    </source>
</evidence>
<proteinExistence type="predicted"/>
<evidence type="ECO:0000256" key="1">
    <source>
        <dbReference type="ARBA" id="ARBA00001947"/>
    </source>
</evidence>
<dbReference type="AlphaFoldDB" id="D6Y1D8"/>
<evidence type="ECO:0000313" key="2">
    <source>
        <dbReference type="EMBL" id="ADI00725.1"/>
    </source>
</evidence>
<dbReference type="PANTHER" id="PTHR12993:SF27">
    <property type="entry name" value="N-ACETYL-ALPHA-D-GLUCOSAMINYL L-MALATE DEACETYLASE 2-RELATED"/>
    <property type="match status" value="1"/>
</dbReference>
<protein>
    <submittedName>
        <fullName evidence="2">LmbE family protein</fullName>
    </submittedName>
</protein>
<reference evidence="2" key="1">
    <citation type="submission" date="2009-10" db="EMBL/GenBank/DDBJ databases">
        <title>Complete sequence of Bacillus selenitireducens MLS10.</title>
        <authorList>
            <consortium name="US DOE Joint Genome Institute"/>
            <person name="Lucas S."/>
            <person name="Copeland A."/>
            <person name="Lapidus A."/>
            <person name="Glavina del Rio T."/>
            <person name="Dalin E."/>
            <person name="Tice H."/>
            <person name="Bruce D."/>
            <person name="Goodwin L."/>
            <person name="Pitluck S."/>
            <person name="Sims D."/>
            <person name="Brettin T."/>
            <person name="Detter J.C."/>
            <person name="Han C."/>
            <person name="Larimer F."/>
            <person name="Land M."/>
            <person name="Hauser L."/>
            <person name="Kyrpides N."/>
            <person name="Ovchinnikova G."/>
            <person name="Stolz J."/>
        </authorList>
    </citation>
    <scope>NUCLEOTIDE SEQUENCE [LARGE SCALE GENOMIC DNA]</scope>
    <source>
        <strain evidence="2">MLS10</strain>
    </source>
</reference>
<dbReference type="STRING" id="439292.Bsel_3243"/>
<dbReference type="SUPFAM" id="SSF102588">
    <property type="entry name" value="LmbE-like"/>
    <property type="match status" value="1"/>
</dbReference>
<dbReference type="Gene3D" id="3.40.50.10320">
    <property type="entry name" value="LmbE-like"/>
    <property type="match status" value="1"/>
</dbReference>
<dbReference type="eggNOG" id="COG2120">
    <property type="taxonomic scope" value="Bacteria"/>
</dbReference>
<dbReference type="GO" id="GO:0016811">
    <property type="term" value="F:hydrolase activity, acting on carbon-nitrogen (but not peptide) bonds, in linear amides"/>
    <property type="evidence" value="ECO:0007669"/>
    <property type="project" value="TreeGrafter"/>
</dbReference>
<dbReference type="NCBIfam" id="TIGR04000">
    <property type="entry name" value="thiol_BshB2"/>
    <property type="match status" value="1"/>
</dbReference>